<protein>
    <recommendedName>
        <fullName evidence="3">AsmA domain-containing protein</fullName>
    </recommendedName>
</protein>
<dbReference type="GO" id="GO:0005886">
    <property type="term" value="C:plasma membrane"/>
    <property type="evidence" value="ECO:0007669"/>
    <property type="project" value="TreeGrafter"/>
</dbReference>
<feature type="compositionally biased region" description="Low complexity" evidence="1">
    <location>
        <begin position="1141"/>
        <end position="1157"/>
    </location>
</feature>
<sequence>MKKLAIGFGILIVILIGAILVVPSFLNWNEYKNQIEKTASGYTGRDVKIKGDISLSLLPMTALSVKDVTVTNLDGGRAEHLLSLKSLDVKVSFPSVISSLFGGKIKVEKFILVDPVIALEVLNDGRLNWDLSGGATDSGDPASSGDISLDKFQIINGQISFEDMTSHQMELIRKINANVRVKSINGPFDISGSARYKGLDAELDLKLGKNRPGKKVPVSLVMSLLDSRLKVNVIGGVIFSGMDSVFAGKLDVTASDAGDIFNLVDRFNGEKRPAVITVGQDFSLDTVVDMTPENMAITDLNIRIGQSRGQGRAEITLGEGIDVQAALSINKLDMDPLLAAYGEQKKNMSGRPAPAIQETGGKKPEIPLLERLSGKFDLKLGALKYNGKIASQIAFKLSAADGAINISTIEARMPGGARLAFTGQVTRPVVNDSPTTTLTGDVSLNASNLRGLLSWIKMDIARIPSGLLTHFSHKSGLKVTPDLLQLYAMDGKLDAMRYKGGVSYALSHRPSYGIRLDLRDINLDSYLAGKGSDAKTDLKTLFAPLDEFDADYDVTLANVTLGGIKIRSGQLKGLLLGGRLDAGTIKLDDASGVNLTASAKGQDFSGKPSFTLTLSAEAKSLATLQRSLKLDDMIDLRKLGRMKLTGSFSSTLEKLDIDLKTSLGVKKLDVKGTVRSATLKHLPDVGSADLEIDARSTSLAALIDQLDLPLTRPMAGDDRAVRLKGRIKASSDLIDIDGRMTIAGGDVIIKGRRKGKGKAANLDLTLDMKAAETREFIRGLGVDFQPSAKKLGAIALKMKVTGAGDRYNFANIVGDVGPVKLSGSGKMNMAPKKPVFDFNLKTGDIPLHDFLKENPENDREYGQWSHQTMDLSLLSAYEGRAQVSAASLRYNGYIFDSPTFETTLKDGVLSVNNFTGRLFGGEVALSGIFNSRGKPEMKLNMTLKGGSLAQATTSSAGIAPVAGFFDMSGQFAARGKSQFDMISSLSGQGDIIASPGLVSGIDIPALSRQLSEMGSDGAFMKLLTTTLSGGETPYKGGQSNMVTKDGKIRFSPFDIELDGAKSTVNMAVDLLNWDIRSDGRLALVDHPAAPPIGFSITGDVSNPDVVFKTDRLKKYVGAKIASNMLQKLIGDEGGLEGIFGNQPQKQPQNQNNLPKTQENTNKPEAAQKPAQKPVEEFGKRLLQKLFEKEKKNQQEKQPEKSEEPNS</sequence>
<keyword evidence="2" id="KW-1133">Transmembrane helix</keyword>
<reference evidence="4" key="1">
    <citation type="submission" date="2018-06" db="EMBL/GenBank/DDBJ databases">
        <authorList>
            <person name="Zhirakovskaya E."/>
        </authorList>
    </citation>
    <scope>NUCLEOTIDE SEQUENCE</scope>
</reference>
<name>A0A3B0SC78_9ZZZZ</name>
<dbReference type="PANTHER" id="PTHR30441:SF8">
    <property type="entry name" value="DUF748 DOMAIN-CONTAINING PROTEIN"/>
    <property type="match status" value="1"/>
</dbReference>
<dbReference type="Pfam" id="PF05170">
    <property type="entry name" value="AsmA"/>
    <property type="match status" value="1"/>
</dbReference>
<evidence type="ECO:0000259" key="3">
    <source>
        <dbReference type="Pfam" id="PF05170"/>
    </source>
</evidence>
<accession>A0A3B0SC78</accession>
<dbReference type="InterPro" id="IPR007844">
    <property type="entry name" value="AsmA"/>
</dbReference>
<feature type="region of interest" description="Disordered" evidence="1">
    <location>
        <begin position="1136"/>
        <end position="1206"/>
    </location>
</feature>
<feature type="compositionally biased region" description="Basic and acidic residues" evidence="1">
    <location>
        <begin position="1173"/>
        <end position="1206"/>
    </location>
</feature>
<feature type="transmembrane region" description="Helical" evidence="2">
    <location>
        <begin position="7"/>
        <end position="28"/>
    </location>
</feature>
<organism evidence="4">
    <name type="scientific">hydrothermal vent metagenome</name>
    <dbReference type="NCBI Taxonomy" id="652676"/>
    <lineage>
        <taxon>unclassified sequences</taxon>
        <taxon>metagenomes</taxon>
        <taxon>ecological metagenomes</taxon>
    </lineage>
</organism>
<dbReference type="EMBL" id="UOEJ01000175">
    <property type="protein sequence ID" value="VAW03715.1"/>
    <property type="molecule type" value="Genomic_DNA"/>
</dbReference>
<keyword evidence="2" id="KW-0472">Membrane</keyword>
<feature type="domain" description="AsmA" evidence="3">
    <location>
        <begin position="1"/>
        <end position="199"/>
    </location>
</feature>
<dbReference type="InterPro" id="IPR052894">
    <property type="entry name" value="AsmA-related"/>
</dbReference>
<evidence type="ECO:0000256" key="1">
    <source>
        <dbReference type="SAM" id="MobiDB-lite"/>
    </source>
</evidence>
<proteinExistence type="predicted"/>
<evidence type="ECO:0000256" key="2">
    <source>
        <dbReference type="SAM" id="Phobius"/>
    </source>
</evidence>
<dbReference type="AlphaFoldDB" id="A0A3B0SC78"/>
<evidence type="ECO:0000313" key="4">
    <source>
        <dbReference type="EMBL" id="VAW03715.1"/>
    </source>
</evidence>
<dbReference type="PANTHER" id="PTHR30441">
    <property type="entry name" value="DUF748 DOMAIN-CONTAINING PROTEIN"/>
    <property type="match status" value="1"/>
</dbReference>
<gene>
    <name evidence="4" type="ORF">MNBD_ALPHA01-1605</name>
</gene>
<keyword evidence="2" id="KW-0812">Transmembrane</keyword>
<dbReference type="GO" id="GO:0090313">
    <property type="term" value="P:regulation of protein targeting to membrane"/>
    <property type="evidence" value="ECO:0007669"/>
    <property type="project" value="TreeGrafter"/>
</dbReference>